<dbReference type="PANTHER" id="PTHR30419">
    <property type="entry name" value="HTH-TYPE TRANSCRIPTIONAL REGULATOR YBHD"/>
    <property type="match status" value="1"/>
</dbReference>
<evidence type="ECO:0000313" key="6">
    <source>
        <dbReference type="EMBL" id="QEQ96825.1"/>
    </source>
</evidence>
<dbReference type="GO" id="GO:0005829">
    <property type="term" value="C:cytosol"/>
    <property type="evidence" value="ECO:0007669"/>
    <property type="project" value="TreeGrafter"/>
</dbReference>
<dbReference type="InterPro" id="IPR000847">
    <property type="entry name" value="LysR_HTH_N"/>
</dbReference>
<dbReference type="Proteomes" id="UP000324760">
    <property type="component" value="Chromosome"/>
</dbReference>
<dbReference type="SUPFAM" id="SSF53850">
    <property type="entry name" value="Periplasmic binding protein-like II"/>
    <property type="match status" value="1"/>
</dbReference>
<dbReference type="PROSITE" id="PS50931">
    <property type="entry name" value="HTH_LYSR"/>
    <property type="match status" value="1"/>
</dbReference>
<accession>A0A5P1RC33</accession>
<comment type="similarity">
    <text evidence="1">Belongs to the LysR transcriptional regulatory family.</text>
</comment>
<organism evidence="6 7">
    <name type="scientific">Neptunomonas concharum</name>
    <dbReference type="NCBI Taxonomy" id="1031538"/>
    <lineage>
        <taxon>Bacteria</taxon>
        <taxon>Pseudomonadati</taxon>
        <taxon>Pseudomonadota</taxon>
        <taxon>Gammaproteobacteria</taxon>
        <taxon>Oceanospirillales</taxon>
        <taxon>Oceanospirillaceae</taxon>
        <taxon>Neptunomonas</taxon>
    </lineage>
</organism>
<dbReference type="FunFam" id="1.10.10.10:FF:000001">
    <property type="entry name" value="LysR family transcriptional regulator"/>
    <property type="match status" value="1"/>
</dbReference>
<dbReference type="InterPro" id="IPR036388">
    <property type="entry name" value="WH-like_DNA-bd_sf"/>
</dbReference>
<dbReference type="PRINTS" id="PR00039">
    <property type="entry name" value="HTHLYSR"/>
</dbReference>
<gene>
    <name evidence="6" type="ORF">F0U83_08885</name>
</gene>
<evidence type="ECO:0000256" key="2">
    <source>
        <dbReference type="ARBA" id="ARBA00023015"/>
    </source>
</evidence>
<dbReference type="AlphaFoldDB" id="A0A5P1RC33"/>
<dbReference type="RefSeq" id="WP_138987435.1">
    <property type="nucleotide sequence ID" value="NZ_CP043869.1"/>
</dbReference>
<keyword evidence="7" id="KW-1185">Reference proteome</keyword>
<dbReference type="Gene3D" id="1.10.10.10">
    <property type="entry name" value="Winged helix-like DNA-binding domain superfamily/Winged helix DNA-binding domain"/>
    <property type="match status" value="1"/>
</dbReference>
<evidence type="ECO:0000256" key="3">
    <source>
        <dbReference type="ARBA" id="ARBA00023125"/>
    </source>
</evidence>
<dbReference type="InterPro" id="IPR005119">
    <property type="entry name" value="LysR_subst-bd"/>
</dbReference>
<sequence length="313" mass="34983">MNNLSYRHLKAFLEVARHGSFTQAAEYLHLTQSTLTATIKQLEAHTELQLLDRTTRRVNLTRAGERFFPIAERLISDFDTAIDDLKASAHQKQGHISISASPSVLSTLLPPLIENYRRDYPKVSIQLNEEGASTIEESVLNNVADFGVGGNHSSNPELHYEPLLQDRYGVVMRPDHPLSCSTDELIWQAISAENILSLSKDNGIRLEIDRLIKQGEISIQNHEGQIEASKPATLAPLIHQKLGIAILPALAVSTLPFHGLIFKPLSEPDMYRELCIVSKRGRSLSPASKELLSRARPFFEHINLPTYVSTLKK</sequence>
<dbReference type="SUPFAM" id="SSF46785">
    <property type="entry name" value="Winged helix' DNA-binding domain"/>
    <property type="match status" value="1"/>
</dbReference>
<dbReference type="OrthoDB" id="646694at2"/>
<evidence type="ECO:0000256" key="1">
    <source>
        <dbReference type="ARBA" id="ARBA00009437"/>
    </source>
</evidence>
<dbReference type="InterPro" id="IPR050950">
    <property type="entry name" value="HTH-type_LysR_regulators"/>
</dbReference>
<keyword evidence="2" id="KW-0805">Transcription regulation</keyword>
<dbReference type="Gene3D" id="3.40.190.290">
    <property type="match status" value="1"/>
</dbReference>
<proteinExistence type="inferred from homology"/>
<dbReference type="PANTHER" id="PTHR30419:SF30">
    <property type="entry name" value="LYSR FAMILY TRANSCRIPTIONAL REGULATOR"/>
    <property type="match status" value="1"/>
</dbReference>
<dbReference type="InterPro" id="IPR036390">
    <property type="entry name" value="WH_DNA-bd_sf"/>
</dbReference>
<dbReference type="EMBL" id="CP043869">
    <property type="protein sequence ID" value="QEQ96825.1"/>
    <property type="molecule type" value="Genomic_DNA"/>
</dbReference>
<evidence type="ECO:0000259" key="5">
    <source>
        <dbReference type="PROSITE" id="PS50931"/>
    </source>
</evidence>
<dbReference type="GO" id="GO:0003700">
    <property type="term" value="F:DNA-binding transcription factor activity"/>
    <property type="evidence" value="ECO:0007669"/>
    <property type="project" value="InterPro"/>
</dbReference>
<keyword evidence="3" id="KW-0238">DNA-binding</keyword>
<protein>
    <submittedName>
        <fullName evidence="6">LysR family transcriptional regulator</fullName>
    </submittedName>
</protein>
<dbReference type="CDD" id="cd08440">
    <property type="entry name" value="PBP2_LTTR_like_4"/>
    <property type="match status" value="1"/>
</dbReference>
<feature type="domain" description="HTH lysR-type" evidence="5">
    <location>
        <begin position="4"/>
        <end position="61"/>
    </location>
</feature>
<keyword evidence="4" id="KW-0804">Transcription</keyword>
<dbReference type="Pfam" id="PF03466">
    <property type="entry name" value="LysR_substrate"/>
    <property type="match status" value="1"/>
</dbReference>
<dbReference type="KEGG" id="ncu:F0U83_08885"/>
<dbReference type="Pfam" id="PF00126">
    <property type="entry name" value="HTH_1"/>
    <property type="match status" value="1"/>
</dbReference>
<name>A0A5P1RC33_9GAMM</name>
<dbReference type="GO" id="GO:0003677">
    <property type="term" value="F:DNA binding"/>
    <property type="evidence" value="ECO:0007669"/>
    <property type="project" value="UniProtKB-KW"/>
</dbReference>
<reference evidence="6 7" key="1">
    <citation type="journal article" date="2019" name="Biochem. Eng. J.">
        <title>Metabolic engineering of the marine bacteria Neptunomonas concharum for the production of acetoin and meso-2,3-butanediol from acetate.</title>
        <authorList>
            <person name="Li W."/>
            <person name="Pu N."/>
            <person name="Liu C.-X."/>
            <person name="Yuan Q.-P."/>
            <person name="Li Z.-J."/>
        </authorList>
    </citation>
    <scope>NUCLEOTIDE SEQUENCE [LARGE SCALE GENOMIC DNA]</scope>
    <source>
        <strain evidence="6 7">JCM17730</strain>
    </source>
</reference>
<evidence type="ECO:0000256" key="4">
    <source>
        <dbReference type="ARBA" id="ARBA00023163"/>
    </source>
</evidence>
<evidence type="ECO:0000313" key="7">
    <source>
        <dbReference type="Proteomes" id="UP000324760"/>
    </source>
</evidence>